<reference evidence="1" key="1">
    <citation type="submission" date="2020-12" db="EMBL/GenBank/DDBJ databases">
        <authorList>
            <person name="Hahn C.J."/>
            <person name="Laso-Perez R."/>
            <person name="Vulcano F."/>
            <person name="Vaziourakis K.-M."/>
            <person name="Stokke R."/>
            <person name="Steen I.H."/>
            <person name="Teske A."/>
            <person name="Boetius A."/>
            <person name="Liebeke M."/>
            <person name="Amann R."/>
            <person name="Knittel K."/>
        </authorList>
    </citation>
    <scope>NUCLEOTIDE SEQUENCE</scope>
    <source>
        <strain evidence="1">Gfbio:c6db26ca-90af-429b-aeed-0e3e8aed0b5e:GoM-Arc1_AMV-AAA_792_C10</strain>
    </source>
</reference>
<gene>
    <name evidence="1" type="ORF">DNFNHJIP_00516</name>
</gene>
<dbReference type="Proteomes" id="UP000614580">
    <property type="component" value="Unassembled WGS sequence"/>
</dbReference>
<proteinExistence type="predicted"/>
<comment type="caution">
    <text evidence="1">The sequence shown here is derived from an EMBL/GenBank/DDBJ whole genome shotgun (WGS) entry which is preliminary data.</text>
</comment>
<evidence type="ECO:0000313" key="2">
    <source>
        <dbReference type="Proteomes" id="UP000614580"/>
    </source>
</evidence>
<accession>A0A812A2G0</accession>
<name>A0A812A2G0_9EURY</name>
<dbReference type="AlphaFoldDB" id="A0A812A2G0"/>
<protein>
    <submittedName>
        <fullName evidence="1">Uncharacterized protein</fullName>
    </submittedName>
</protein>
<dbReference type="EMBL" id="CAJHZY010000058">
    <property type="protein sequence ID" value="CAD7767109.1"/>
    <property type="molecule type" value="Genomic_DNA"/>
</dbReference>
<sequence>MAKKRRKISKKSGVQTRGYNTLKSSNLWLKYDTLKKRRLRRAGIMTANMYKTVGRGAAPSPHGGRKKQTKNRVNLLTGTIKRTRSVKKNLTKIQCQRKKLQRVVLFAQGKIGGVGTIRRKIFNTRKKC</sequence>
<organism evidence="1 2">
    <name type="scientific">Candidatus Argoarchaeum ethanivorans</name>
    <dbReference type="NCBI Taxonomy" id="2608793"/>
    <lineage>
        <taxon>Archaea</taxon>
        <taxon>Methanobacteriati</taxon>
        <taxon>Methanobacteriota</taxon>
        <taxon>Stenosarchaea group</taxon>
        <taxon>Methanomicrobia</taxon>
        <taxon>Methanosarcinales</taxon>
        <taxon>Methanosarcinales incertae sedis</taxon>
        <taxon>GOM Arc I cluster</taxon>
        <taxon>Candidatus Argoarchaeum</taxon>
    </lineage>
</organism>
<evidence type="ECO:0000313" key="1">
    <source>
        <dbReference type="EMBL" id="CAD7767109.1"/>
    </source>
</evidence>